<evidence type="ECO:0000256" key="21">
    <source>
        <dbReference type="PIRSR" id="PIRSR038147-3"/>
    </source>
</evidence>
<feature type="region of interest" description="Disordered" evidence="22">
    <location>
        <begin position="373"/>
        <end position="480"/>
    </location>
</feature>
<evidence type="ECO:0000256" key="3">
    <source>
        <dbReference type="ARBA" id="ARBA00009196"/>
    </source>
</evidence>
<dbReference type="PANTHER" id="PTHR45723">
    <property type="entry name" value="SERINE/THREONINE-PROTEIN KINASE RIO1"/>
    <property type="match status" value="1"/>
</dbReference>
<dbReference type="GO" id="GO:0005737">
    <property type="term" value="C:cytoplasm"/>
    <property type="evidence" value="ECO:0007669"/>
    <property type="project" value="UniProtKB-SubCell"/>
</dbReference>
<comment type="catalytic activity">
    <reaction evidence="17">
        <text>L-seryl-[protein] + ATP = O-phospho-L-seryl-[protein] + ADP + H(+)</text>
        <dbReference type="Rhea" id="RHEA:17989"/>
        <dbReference type="Rhea" id="RHEA-COMP:9863"/>
        <dbReference type="Rhea" id="RHEA-COMP:11604"/>
        <dbReference type="ChEBI" id="CHEBI:15378"/>
        <dbReference type="ChEBI" id="CHEBI:29999"/>
        <dbReference type="ChEBI" id="CHEBI:30616"/>
        <dbReference type="ChEBI" id="CHEBI:83421"/>
        <dbReference type="ChEBI" id="CHEBI:456216"/>
        <dbReference type="EC" id="2.7.11.1"/>
    </reaction>
</comment>
<comment type="caution">
    <text evidence="24">The sequence shown here is derived from an EMBL/GenBank/DDBJ whole genome shotgun (WGS) entry which is preliminary data.</text>
</comment>
<dbReference type="InterPro" id="IPR000687">
    <property type="entry name" value="RIO_kinase"/>
</dbReference>
<dbReference type="GO" id="GO:0016787">
    <property type="term" value="F:hydrolase activity"/>
    <property type="evidence" value="ECO:0007669"/>
    <property type="project" value="UniProtKB-KW"/>
</dbReference>
<evidence type="ECO:0000256" key="15">
    <source>
        <dbReference type="ARBA" id="ARBA00022842"/>
    </source>
</evidence>
<evidence type="ECO:0000256" key="6">
    <source>
        <dbReference type="ARBA" id="ARBA00022490"/>
    </source>
</evidence>
<evidence type="ECO:0000256" key="19">
    <source>
        <dbReference type="PIRSR" id="PIRSR038147-1"/>
    </source>
</evidence>
<evidence type="ECO:0000256" key="8">
    <source>
        <dbReference type="ARBA" id="ARBA00022527"/>
    </source>
</evidence>
<feature type="binding site" evidence="21">
    <location>
        <position position="212"/>
    </location>
    <ligand>
        <name>Mg(2+)</name>
        <dbReference type="ChEBI" id="CHEBI:18420"/>
    </ligand>
</feature>
<evidence type="ECO:0000256" key="9">
    <source>
        <dbReference type="ARBA" id="ARBA00022679"/>
    </source>
</evidence>
<sequence>MKDQDDEFCLSKTAENQLVRTLRNEESGRTRHTGRDDRATTEQVLDPRTRMILYKMLNHGIVTEINGCLSTGKEANVYHARLPNGKEGAIKVYKTSILVFKDREKYVSGEFRFRHGYSKSNPRKMVKLWAEKEMRNLRRLKDSGIYCPSPILLRSHVLLMDFIGHDGWAAPRLKDAKISDNRYRECYIYCIMMMRTMYHKCHLVHGDLSEYNILYYQTKLYFIDVSQSVEHEHPSANDFLRKDCRNITDYFCRTGALNPMTTQELFDFVTDPCIAEEDVDDYLDEIQRKIADRPVERTNQEQVDDAVFMSTFIPRSLGEVLHSEREQLAYQEGTMEKALVTAISRLEAEQRTTPPAPVMQGTRIMDLLNEEDDQELDSSDGDGDVNGDSDDEDSDSNCDDDDDGDEEASLSGKEPLTDEQRAAYRQQKRDEREKQNALEKLNKKARKLETKEQKKAKRQTKIPKHIKKRHKKLSHQKNKK</sequence>
<keyword evidence="14 20" id="KW-0067">ATP-binding</keyword>
<feature type="compositionally biased region" description="Basic and acidic residues" evidence="22">
    <location>
        <begin position="415"/>
        <end position="453"/>
    </location>
</feature>
<name>A0AAU9KYB3_9STRA</name>
<comment type="subcellular location">
    <subcellularLocation>
        <location evidence="2">Cytoplasm</location>
    </subcellularLocation>
</comment>
<dbReference type="Proteomes" id="UP001160483">
    <property type="component" value="Unassembled WGS sequence"/>
</dbReference>
<gene>
    <name evidence="24" type="ORF">PBS003_LOCUS6132</name>
</gene>
<evidence type="ECO:0000256" key="12">
    <source>
        <dbReference type="ARBA" id="ARBA00022777"/>
    </source>
</evidence>
<evidence type="ECO:0000256" key="14">
    <source>
        <dbReference type="ARBA" id="ARBA00022840"/>
    </source>
</evidence>
<dbReference type="EC" id="2.7.11.1" evidence="4"/>
<dbReference type="SMART" id="SM00090">
    <property type="entry name" value="RIO"/>
    <property type="match status" value="1"/>
</dbReference>
<dbReference type="SUPFAM" id="SSF56112">
    <property type="entry name" value="Protein kinase-like (PK-like)"/>
    <property type="match status" value="1"/>
</dbReference>
<dbReference type="InterPro" id="IPR018934">
    <property type="entry name" value="RIO_dom"/>
</dbReference>
<feature type="compositionally biased region" description="Basic residues" evidence="22">
    <location>
        <begin position="454"/>
        <end position="480"/>
    </location>
</feature>
<dbReference type="FunFam" id="3.30.200.20:FF:000148">
    <property type="entry name" value="Serine/threonine-protein kinase RIO1"/>
    <property type="match status" value="1"/>
</dbReference>
<comment type="similarity">
    <text evidence="3">Belongs to the protein kinase superfamily. RIO-type Ser/Thr kinase family.</text>
</comment>
<dbReference type="GO" id="GO:0005524">
    <property type="term" value="F:ATP binding"/>
    <property type="evidence" value="ECO:0007669"/>
    <property type="project" value="UniProtKB-KW"/>
</dbReference>
<evidence type="ECO:0000256" key="17">
    <source>
        <dbReference type="ARBA" id="ARBA00048679"/>
    </source>
</evidence>
<organism evidence="24 25">
    <name type="scientific">Peronospora belbahrii</name>
    <dbReference type="NCBI Taxonomy" id="622444"/>
    <lineage>
        <taxon>Eukaryota</taxon>
        <taxon>Sar</taxon>
        <taxon>Stramenopiles</taxon>
        <taxon>Oomycota</taxon>
        <taxon>Peronosporomycetes</taxon>
        <taxon>Peronosporales</taxon>
        <taxon>Peronosporaceae</taxon>
        <taxon>Peronospora</taxon>
    </lineage>
</organism>
<dbReference type="EMBL" id="CAKKTJ010000308">
    <property type="protein sequence ID" value="CAH0479496.1"/>
    <property type="molecule type" value="Genomic_DNA"/>
</dbReference>
<dbReference type="Gene3D" id="1.10.510.10">
    <property type="entry name" value="Transferase(Phosphotransferase) domain 1"/>
    <property type="match status" value="1"/>
</dbReference>
<keyword evidence="15" id="KW-0460">Magnesium</keyword>
<protein>
    <recommendedName>
        <fullName evidence="5">Serine/threonine-protein kinase RIO1</fullName>
        <ecNumber evidence="4">2.7.11.1</ecNumber>
    </recommendedName>
    <alternativeName>
        <fullName evidence="18">Serine/threonine-protein kinase rio1</fullName>
    </alternativeName>
</protein>
<evidence type="ECO:0000313" key="25">
    <source>
        <dbReference type="Proteomes" id="UP001160483"/>
    </source>
</evidence>
<feature type="binding site" evidence="20">
    <location>
        <position position="91"/>
    </location>
    <ligand>
        <name>ATP</name>
        <dbReference type="ChEBI" id="CHEBI:30616"/>
    </ligand>
</feature>
<feature type="domain" description="RIO kinase" evidence="23">
    <location>
        <begin position="34"/>
        <end position="271"/>
    </location>
</feature>
<dbReference type="Gene3D" id="3.30.200.20">
    <property type="entry name" value="Phosphorylase Kinase, domain 1"/>
    <property type="match status" value="1"/>
</dbReference>
<proteinExistence type="inferred from homology"/>
<dbReference type="InterPro" id="IPR051272">
    <property type="entry name" value="RIO-type_Ser/Thr_kinase"/>
</dbReference>
<evidence type="ECO:0000256" key="2">
    <source>
        <dbReference type="ARBA" id="ARBA00004496"/>
    </source>
</evidence>
<keyword evidence="11 20" id="KW-0547">Nucleotide-binding</keyword>
<evidence type="ECO:0000256" key="4">
    <source>
        <dbReference type="ARBA" id="ARBA00012513"/>
    </source>
</evidence>
<dbReference type="PROSITE" id="PS01245">
    <property type="entry name" value="RIO1"/>
    <property type="match status" value="1"/>
</dbReference>
<evidence type="ECO:0000256" key="10">
    <source>
        <dbReference type="ARBA" id="ARBA00022723"/>
    </source>
</evidence>
<keyword evidence="13" id="KW-0378">Hydrolase</keyword>
<reference evidence="24" key="1">
    <citation type="submission" date="2021-11" db="EMBL/GenBank/DDBJ databases">
        <authorList>
            <person name="Islam A."/>
            <person name="Islam S."/>
            <person name="Flora M.S."/>
            <person name="Rahman M."/>
            <person name="Ziaur R.M."/>
            <person name="Epstein J.H."/>
            <person name="Hassan M."/>
            <person name="Klassen M."/>
            <person name="Woodard K."/>
            <person name="Webb A."/>
            <person name="Webby R.J."/>
            <person name="El Zowalaty M.E."/>
        </authorList>
    </citation>
    <scope>NUCLEOTIDE SEQUENCE</scope>
    <source>
        <strain evidence="24">Pbs3</strain>
    </source>
</reference>
<dbReference type="GO" id="GO:0004674">
    <property type="term" value="F:protein serine/threonine kinase activity"/>
    <property type="evidence" value="ECO:0007669"/>
    <property type="project" value="UniProtKB-KW"/>
</dbReference>
<evidence type="ECO:0000256" key="20">
    <source>
        <dbReference type="PIRSR" id="PIRSR038147-2"/>
    </source>
</evidence>
<evidence type="ECO:0000256" key="18">
    <source>
        <dbReference type="ARBA" id="ARBA00068838"/>
    </source>
</evidence>
<dbReference type="InterPro" id="IPR017407">
    <property type="entry name" value="Ser/Thr_kinase_Rio1"/>
</dbReference>
<keyword evidence="7" id="KW-0690">Ribosome biogenesis</keyword>
<dbReference type="AlphaFoldDB" id="A0AAU9KYB3"/>
<evidence type="ECO:0000256" key="16">
    <source>
        <dbReference type="ARBA" id="ARBA00047899"/>
    </source>
</evidence>
<dbReference type="GO" id="GO:0042254">
    <property type="term" value="P:ribosome biogenesis"/>
    <property type="evidence" value="ECO:0007669"/>
    <property type="project" value="UniProtKB-KW"/>
</dbReference>
<dbReference type="PIRSF" id="PIRSF038147">
    <property type="entry name" value="Ser/Thr_PK_RIO1"/>
    <property type="match status" value="1"/>
</dbReference>
<comment type="catalytic activity">
    <reaction evidence="16">
        <text>L-threonyl-[protein] + ATP = O-phospho-L-threonyl-[protein] + ADP + H(+)</text>
        <dbReference type="Rhea" id="RHEA:46608"/>
        <dbReference type="Rhea" id="RHEA-COMP:11060"/>
        <dbReference type="Rhea" id="RHEA-COMP:11605"/>
        <dbReference type="ChEBI" id="CHEBI:15378"/>
        <dbReference type="ChEBI" id="CHEBI:30013"/>
        <dbReference type="ChEBI" id="CHEBI:30616"/>
        <dbReference type="ChEBI" id="CHEBI:61977"/>
        <dbReference type="ChEBI" id="CHEBI:456216"/>
        <dbReference type="EC" id="2.7.11.1"/>
    </reaction>
</comment>
<dbReference type="Pfam" id="PF01163">
    <property type="entry name" value="RIO1"/>
    <property type="match status" value="1"/>
</dbReference>
<keyword evidence="6" id="KW-0963">Cytoplasm</keyword>
<evidence type="ECO:0000256" key="1">
    <source>
        <dbReference type="ARBA" id="ARBA00001946"/>
    </source>
</evidence>
<feature type="compositionally biased region" description="Acidic residues" evidence="22">
    <location>
        <begin position="373"/>
        <end position="408"/>
    </location>
</feature>
<evidence type="ECO:0000256" key="7">
    <source>
        <dbReference type="ARBA" id="ARBA00022517"/>
    </source>
</evidence>
<dbReference type="InterPro" id="IPR011009">
    <property type="entry name" value="Kinase-like_dom_sf"/>
</dbReference>
<keyword evidence="8" id="KW-0723">Serine/threonine-protein kinase</keyword>
<keyword evidence="9" id="KW-0808">Transferase</keyword>
<evidence type="ECO:0000256" key="13">
    <source>
        <dbReference type="ARBA" id="ARBA00022801"/>
    </source>
</evidence>
<evidence type="ECO:0000256" key="22">
    <source>
        <dbReference type="SAM" id="MobiDB-lite"/>
    </source>
</evidence>
<dbReference type="GO" id="GO:0046872">
    <property type="term" value="F:metal ion binding"/>
    <property type="evidence" value="ECO:0007669"/>
    <property type="project" value="UniProtKB-KW"/>
</dbReference>
<dbReference type="InterPro" id="IPR018935">
    <property type="entry name" value="RIO_kinase_CS"/>
</dbReference>
<dbReference type="CDD" id="cd05147">
    <property type="entry name" value="RIO1_euk"/>
    <property type="match status" value="1"/>
</dbReference>
<accession>A0AAU9KYB3</accession>
<evidence type="ECO:0000313" key="24">
    <source>
        <dbReference type="EMBL" id="CAH0479496.1"/>
    </source>
</evidence>
<feature type="binding site" evidence="21">
    <location>
        <position position="224"/>
    </location>
    <ligand>
        <name>Mg(2+)</name>
        <dbReference type="ChEBI" id="CHEBI:18420"/>
    </ligand>
</feature>
<keyword evidence="10" id="KW-0479">Metal-binding</keyword>
<evidence type="ECO:0000259" key="23">
    <source>
        <dbReference type="SMART" id="SM00090"/>
    </source>
</evidence>
<feature type="active site" description="Proton acceptor" evidence="19">
    <location>
        <position position="207"/>
    </location>
</feature>
<feature type="active site" description="4-aspartylphosphate intermediate" evidence="19">
    <location>
        <position position="224"/>
    </location>
</feature>
<keyword evidence="12" id="KW-0418">Kinase</keyword>
<feature type="binding site" evidence="20">
    <location>
        <position position="163"/>
    </location>
    <ligand>
        <name>ATP</name>
        <dbReference type="ChEBI" id="CHEBI:30616"/>
    </ligand>
</feature>
<evidence type="ECO:0000256" key="5">
    <source>
        <dbReference type="ARBA" id="ARBA00016038"/>
    </source>
</evidence>
<evidence type="ECO:0000256" key="11">
    <source>
        <dbReference type="ARBA" id="ARBA00022741"/>
    </source>
</evidence>
<comment type="cofactor">
    <cofactor evidence="1 21">
        <name>Mg(2+)</name>
        <dbReference type="ChEBI" id="CHEBI:18420"/>
    </cofactor>
</comment>